<organism evidence="8 9">
    <name type="scientific">Infectious laryngotracheitis virus</name>
    <name type="common">ILTV</name>
    <name type="synonym">Gallid herpesvirus 1</name>
    <dbReference type="NCBI Taxonomy" id="10386"/>
    <lineage>
        <taxon>Viruses</taxon>
        <taxon>Duplodnaviria</taxon>
        <taxon>Heunggongvirae</taxon>
        <taxon>Peploviricota</taxon>
        <taxon>Herviviricetes</taxon>
        <taxon>Herpesvirales</taxon>
        <taxon>Orthoherpesviridae</taxon>
        <taxon>Alphaherpesvirinae</taxon>
        <taxon>Iltovirus</taxon>
        <taxon>Iltovirus gallidalpha1</taxon>
    </lineage>
</organism>
<dbReference type="EMBL" id="JX458823">
    <property type="protein sequence ID" value="AGN48289.1"/>
    <property type="molecule type" value="Genomic_DNA"/>
</dbReference>
<dbReference type="Gene3D" id="3.40.50.300">
    <property type="entry name" value="P-loop containing nucleotide triphosphate hydrolases"/>
    <property type="match status" value="1"/>
</dbReference>
<evidence type="ECO:0000313" key="8">
    <source>
        <dbReference type="EMBL" id="AGN48289.1"/>
    </source>
</evidence>
<keyword evidence="3" id="KW-0547">Nucleotide-binding</keyword>
<dbReference type="GO" id="GO:0004386">
    <property type="term" value="F:helicase activity"/>
    <property type="evidence" value="ECO:0007669"/>
    <property type="project" value="UniProtKB-KW"/>
</dbReference>
<evidence type="ECO:0000259" key="7">
    <source>
        <dbReference type="Pfam" id="PF02689"/>
    </source>
</evidence>
<evidence type="ECO:0000256" key="6">
    <source>
        <dbReference type="ARBA" id="ARBA00022840"/>
    </source>
</evidence>
<name>A0A0K0K741_ILTV</name>
<dbReference type="CDD" id="cd18809">
    <property type="entry name" value="SF1_C_RecD"/>
    <property type="match status" value="1"/>
</dbReference>
<dbReference type="InterPro" id="IPR027417">
    <property type="entry name" value="P-loop_NTPase"/>
</dbReference>
<dbReference type="Proteomes" id="UP000165693">
    <property type="component" value="Genome"/>
</dbReference>
<dbReference type="GO" id="GO:0005524">
    <property type="term" value="F:ATP binding"/>
    <property type="evidence" value="ECO:0007669"/>
    <property type="project" value="UniProtKB-KW"/>
</dbReference>
<keyword evidence="1" id="KW-1048">Host nucleus</keyword>
<gene>
    <name evidence="8" type="primary">UL5</name>
    <name evidence="8" type="ORF">ILTVWG_ORF57</name>
</gene>
<feature type="domain" description="DNA replication helicase" evidence="7">
    <location>
        <begin position="17"/>
        <end position="840"/>
    </location>
</feature>
<keyword evidence="4" id="KW-0378">Hydrolase</keyword>
<evidence type="ECO:0000256" key="1">
    <source>
        <dbReference type="ARBA" id="ARBA00022562"/>
    </source>
</evidence>
<evidence type="ECO:0000256" key="2">
    <source>
        <dbReference type="ARBA" id="ARBA00022705"/>
    </source>
</evidence>
<keyword evidence="6" id="KW-0067">ATP-binding</keyword>
<dbReference type="InterPro" id="IPR034711">
    <property type="entry name" value="HSV_HELI"/>
</dbReference>
<evidence type="ECO:0000256" key="5">
    <source>
        <dbReference type="ARBA" id="ARBA00022806"/>
    </source>
</evidence>
<dbReference type="GO" id="GO:0016787">
    <property type="term" value="F:hydrolase activity"/>
    <property type="evidence" value="ECO:0007669"/>
    <property type="project" value="UniProtKB-KW"/>
</dbReference>
<keyword evidence="5 8" id="KW-0347">Helicase</keyword>
<keyword evidence="2" id="KW-0235">DNA replication</keyword>
<reference evidence="9" key="1">
    <citation type="submission" date="2012-08" db="EMBL/GenBank/DDBJ databases">
        <authorList>
            <person name="Xu Y.-L."/>
            <person name="He P."/>
            <person name="Zhang L."/>
            <person name="Dong S.-L."/>
            <person name="Li F."/>
        </authorList>
    </citation>
    <scope>NUCLEOTIDE SEQUENCE [LARGE SCALE GENOMIC DNA]</scope>
</reference>
<dbReference type="InterPro" id="IPR003840">
    <property type="entry name" value="DNA_helicase_dom"/>
</dbReference>
<protein>
    <submittedName>
        <fullName evidence="8">Helicase-primase helicase subunit</fullName>
    </submittedName>
</protein>
<evidence type="ECO:0000256" key="3">
    <source>
        <dbReference type="ARBA" id="ARBA00022741"/>
    </source>
</evidence>
<evidence type="ECO:0000313" key="9">
    <source>
        <dbReference type="Proteomes" id="UP000165693"/>
    </source>
</evidence>
<evidence type="ECO:0000256" key="4">
    <source>
        <dbReference type="ARBA" id="ARBA00022801"/>
    </source>
</evidence>
<accession>A0A0K0K741</accession>
<dbReference type="SUPFAM" id="SSF52540">
    <property type="entry name" value="P-loop containing nucleoside triphosphate hydrolases"/>
    <property type="match status" value="2"/>
</dbReference>
<dbReference type="Pfam" id="PF02689">
    <property type="entry name" value="Herpes_Helicase"/>
    <property type="match status" value="1"/>
</dbReference>
<sequence>MACPFSGKSRREIEITTPVYLNFSAMQSIQAVLSDITILSEQAVHEDSKPQLSWFETVARLDEPTTLPLAELPFNVYLITGNAGSGKSTCIQTLNETLNCIVTGSTRIAALNIFNKLSASYTSCPIHTIFQNFGFKGNNVQAVLGRFKFEKPHEQRSLAEHQMADIYYYWDVIKDITARAIDTASPVALSVLQTLQQKTSRKFVSLAPFLISSMPPFVKSNIILVDEAGVLGKHILTAIVYSWWLMNALWKTPMYQDGKKPVIVCIGSPTQTDAMESSFEHRNQRHLISSSINILSNLICTPTLFTVLNIKKQWAIFINNKRCSEPAFGEVLKAFEFRLPLTERHARFLDQFIVSESFIKDPSKLPGWTRLFSSHEEVKEYVSKLHAMLRAQKSEKYRVFLLPMYTIVDMAAFEKYKSLTGQETLNIDRWLQNNSSRLGNYSQSRDLDVTAPGFEYHRDESNEYTLVTTDASHVLNSQITVTKKVKKLIFGFEGTFEKFAHVLSEDSFLKTYGEDKVEFAYHFLSTLLYYGMIKFYEFLRTEGLPEDKLTMAYDRLYSLAMPEPETQNFDMENGEKFCFNEDECPNADVNDKDDLFDIFDKSLDQFYLNYEICGSDVHGQEIFSYFEQMKRIYTLRYAVLCELFGSVFTAAPFSSFVGTASFSSQEISISSFKGAVCAFAAQTDTYTLRGITRARFPGYAEDTSKAHEWAEPILQMLDLPRLVVRDQMGFVSVLCHNRATFVDNIGGQELRMAITIDHGISSSLAMTITRSQGLSLDRVAICFSHGTMKLNTAYVAMSRVTSSEYLRMNLNPLRTKYEDTRQVSQHILRALRCKETRLVY</sequence>
<dbReference type="HAMAP" id="MF_04030">
    <property type="entry name" value="HSV_HELI"/>
    <property type="match status" value="1"/>
</dbReference>
<organismHost>
    <name type="scientific">Gallus gallus</name>
    <name type="common">Chicken</name>
    <dbReference type="NCBI Taxonomy" id="9031"/>
</organismHost>
<proteinExistence type="inferred from homology"/>
<dbReference type="GO" id="GO:0006260">
    <property type="term" value="P:DNA replication"/>
    <property type="evidence" value="ECO:0007669"/>
    <property type="project" value="UniProtKB-KW"/>
</dbReference>